<evidence type="ECO:0000259" key="12">
    <source>
        <dbReference type="PROSITE" id="PS50109"/>
    </source>
</evidence>
<gene>
    <name evidence="14" type="ORF">FHU36_005750</name>
</gene>
<dbReference type="InterPro" id="IPR003661">
    <property type="entry name" value="HisK_dim/P_dom"/>
</dbReference>
<dbReference type="SMART" id="SM00304">
    <property type="entry name" value="HAMP"/>
    <property type="match status" value="1"/>
</dbReference>
<dbReference type="Gene3D" id="1.10.287.130">
    <property type="match status" value="1"/>
</dbReference>
<dbReference type="SUPFAM" id="SSF47384">
    <property type="entry name" value="Homodimeric domain of signal transducing histidine kinase"/>
    <property type="match status" value="1"/>
</dbReference>
<dbReference type="InterPro" id="IPR003660">
    <property type="entry name" value="HAMP_dom"/>
</dbReference>
<dbReference type="RefSeq" id="WP_185086816.1">
    <property type="nucleotide sequence ID" value="NZ_JACHJB010000002.1"/>
</dbReference>
<dbReference type="Proteomes" id="UP000583800">
    <property type="component" value="Unassembled WGS sequence"/>
</dbReference>
<dbReference type="EC" id="2.7.13.3" evidence="3"/>
<dbReference type="CDD" id="cd00082">
    <property type="entry name" value="HisKA"/>
    <property type="match status" value="1"/>
</dbReference>
<dbReference type="Pfam" id="PF00672">
    <property type="entry name" value="HAMP"/>
    <property type="match status" value="1"/>
</dbReference>
<keyword evidence="15" id="KW-1185">Reference proteome</keyword>
<evidence type="ECO:0000256" key="8">
    <source>
        <dbReference type="ARBA" id="ARBA00022989"/>
    </source>
</evidence>
<evidence type="ECO:0000256" key="2">
    <source>
        <dbReference type="ARBA" id="ARBA00004236"/>
    </source>
</evidence>
<dbReference type="CDD" id="cd06225">
    <property type="entry name" value="HAMP"/>
    <property type="match status" value="1"/>
</dbReference>
<dbReference type="SUPFAM" id="SSF158472">
    <property type="entry name" value="HAMP domain-like"/>
    <property type="match status" value="1"/>
</dbReference>
<comment type="catalytic activity">
    <reaction evidence="1">
        <text>ATP + protein L-histidine = ADP + protein N-phospho-L-histidine.</text>
        <dbReference type="EC" id="2.7.13.3"/>
    </reaction>
</comment>
<reference evidence="14 15" key="1">
    <citation type="submission" date="2020-08" db="EMBL/GenBank/DDBJ databases">
        <title>Sequencing the genomes of 1000 actinobacteria strains.</title>
        <authorList>
            <person name="Klenk H.-P."/>
        </authorList>
    </citation>
    <scope>NUCLEOTIDE SEQUENCE [LARGE SCALE GENOMIC DNA]</scope>
    <source>
        <strain evidence="14 15">DSM 45913</strain>
    </source>
</reference>
<dbReference type="PANTHER" id="PTHR45436:SF5">
    <property type="entry name" value="SENSOR HISTIDINE KINASE TRCS"/>
    <property type="match status" value="1"/>
</dbReference>
<dbReference type="InterPro" id="IPR004358">
    <property type="entry name" value="Sig_transdc_His_kin-like_C"/>
</dbReference>
<dbReference type="SUPFAM" id="SSF55874">
    <property type="entry name" value="ATPase domain of HSP90 chaperone/DNA topoisomerase II/histidine kinase"/>
    <property type="match status" value="1"/>
</dbReference>
<keyword evidence="9" id="KW-0902">Two-component regulatory system</keyword>
<proteinExistence type="predicted"/>
<evidence type="ECO:0000256" key="6">
    <source>
        <dbReference type="ARBA" id="ARBA00022692"/>
    </source>
</evidence>
<dbReference type="Gene3D" id="6.10.340.10">
    <property type="match status" value="1"/>
</dbReference>
<protein>
    <recommendedName>
        <fullName evidence="3">histidine kinase</fullName>
        <ecNumber evidence="3">2.7.13.3</ecNumber>
    </recommendedName>
</protein>
<evidence type="ECO:0000256" key="4">
    <source>
        <dbReference type="ARBA" id="ARBA00022553"/>
    </source>
</evidence>
<feature type="transmembrane region" description="Helical" evidence="11">
    <location>
        <begin position="162"/>
        <end position="185"/>
    </location>
</feature>
<evidence type="ECO:0000259" key="13">
    <source>
        <dbReference type="PROSITE" id="PS50885"/>
    </source>
</evidence>
<feature type="domain" description="HAMP" evidence="13">
    <location>
        <begin position="186"/>
        <end position="239"/>
    </location>
</feature>
<evidence type="ECO:0000313" key="15">
    <source>
        <dbReference type="Proteomes" id="UP000583800"/>
    </source>
</evidence>
<dbReference type="Gene3D" id="3.30.565.10">
    <property type="entry name" value="Histidine kinase-like ATPase, C-terminal domain"/>
    <property type="match status" value="1"/>
</dbReference>
<accession>A0A7X0F1P9</accession>
<dbReference type="PROSITE" id="PS50109">
    <property type="entry name" value="HIS_KIN"/>
    <property type="match status" value="1"/>
</dbReference>
<dbReference type="GO" id="GO:0005886">
    <property type="term" value="C:plasma membrane"/>
    <property type="evidence" value="ECO:0007669"/>
    <property type="project" value="UniProtKB-SubCell"/>
</dbReference>
<dbReference type="Pfam" id="PF00512">
    <property type="entry name" value="HisKA"/>
    <property type="match status" value="1"/>
</dbReference>
<dbReference type="SMART" id="SM00387">
    <property type="entry name" value="HATPase_c"/>
    <property type="match status" value="1"/>
</dbReference>
<evidence type="ECO:0000256" key="5">
    <source>
        <dbReference type="ARBA" id="ARBA00022679"/>
    </source>
</evidence>
<feature type="domain" description="Histidine kinase" evidence="12">
    <location>
        <begin position="247"/>
        <end position="457"/>
    </location>
</feature>
<comment type="subcellular location">
    <subcellularLocation>
        <location evidence="2">Cell membrane</location>
    </subcellularLocation>
</comment>
<comment type="caution">
    <text evidence="14">The sequence shown here is derived from an EMBL/GenBank/DDBJ whole genome shotgun (WGS) entry which is preliminary data.</text>
</comment>
<dbReference type="PANTHER" id="PTHR45436">
    <property type="entry name" value="SENSOR HISTIDINE KINASE YKOH"/>
    <property type="match status" value="1"/>
</dbReference>
<dbReference type="CDD" id="cd00075">
    <property type="entry name" value="HATPase"/>
    <property type="match status" value="1"/>
</dbReference>
<keyword evidence="6 11" id="KW-0812">Transmembrane</keyword>
<dbReference type="PROSITE" id="PS50885">
    <property type="entry name" value="HAMP"/>
    <property type="match status" value="1"/>
</dbReference>
<dbReference type="InterPro" id="IPR003594">
    <property type="entry name" value="HATPase_dom"/>
</dbReference>
<dbReference type="AlphaFoldDB" id="A0A7X0F1P9"/>
<evidence type="ECO:0000256" key="11">
    <source>
        <dbReference type="SAM" id="Phobius"/>
    </source>
</evidence>
<dbReference type="EMBL" id="JACHJB010000002">
    <property type="protein sequence ID" value="MBB6349205.1"/>
    <property type="molecule type" value="Genomic_DNA"/>
</dbReference>
<evidence type="ECO:0000256" key="9">
    <source>
        <dbReference type="ARBA" id="ARBA00023012"/>
    </source>
</evidence>
<evidence type="ECO:0000256" key="10">
    <source>
        <dbReference type="ARBA" id="ARBA00023136"/>
    </source>
</evidence>
<organism evidence="14 15">
    <name type="scientific">Nonomuraea muscovyensis</name>
    <dbReference type="NCBI Taxonomy" id="1124761"/>
    <lineage>
        <taxon>Bacteria</taxon>
        <taxon>Bacillati</taxon>
        <taxon>Actinomycetota</taxon>
        <taxon>Actinomycetes</taxon>
        <taxon>Streptosporangiales</taxon>
        <taxon>Streptosporangiaceae</taxon>
        <taxon>Nonomuraea</taxon>
    </lineage>
</organism>
<dbReference type="InterPro" id="IPR036890">
    <property type="entry name" value="HATPase_C_sf"/>
</dbReference>
<evidence type="ECO:0000313" key="14">
    <source>
        <dbReference type="EMBL" id="MBB6349205.1"/>
    </source>
</evidence>
<keyword evidence="4" id="KW-0597">Phosphoprotein</keyword>
<keyword evidence="10 11" id="KW-0472">Membrane</keyword>
<evidence type="ECO:0000256" key="3">
    <source>
        <dbReference type="ARBA" id="ARBA00012438"/>
    </source>
</evidence>
<keyword evidence="5" id="KW-0808">Transferase</keyword>
<sequence length="475" mass="50137">MRRRLLVIVIGLVAGLVAALGLPLAVAGADQASQELFISRADDTARFADVAEAALSTGRTRRLTADLLRYDALYDTPVMVVNSDGQVVASSREGMSPEQDEVRLPLLRGLAGRPPQRPHVLWPWDDRPYVVVEPVVRDGRVLGAAVTISPTDRARDEVAGRLAYLALGGVVALLVVALAVAVPVVRWVLRPVHELDEAAHAVGSGRHTAHVSDRTGPPELRRLAASFNVMADGVAAAVLKQQAFVAQASHQLRNPLTALRLRVENAESTISDPHGREELRLALEEADRLGESVDALLQLARAESTHEEPGPLDVSAAVHRRAVAWRAAYDSSATPLAVDVPEGLTVTGVPDLLDHALDALLDNALKFGQGSPVEVTARLRGEAVEIRVRDGGPGLPAGELARAGDRFWRSPRHQNVPGTGLGLAITRTLAERSGGSMTLATARPHGLEVLLTLPVSGAPSGTSAPRPGAAPAGTS</sequence>
<dbReference type="SMART" id="SM00388">
    <property type="entry name" value="HisKA"/>
    <property type="match status" value="1"/>
</dbReference>
<dbReference type="InterPro" id="IPR050428">
    <property type="entry name" value="TCS_sensor_his_kinase"/>
</dbReference>
<dbReference type="InterPro" id="IPR036097">
    <property type="entry name" value="HisK_dim/P_sf"/>
</dbReference>
<keyword evidence="8 11" id="KW-1133">Transmembrane helix</keyword>
<keyword evidence="7 14" id="KW-0418">Kinase</keyword>
<dbReference type="GO" id="GO:0000155">
    <property type="term" value="F:phosphorelay sensor kinase activity"/>
    <property type="evidence" value="ECO:0007669"/>
    <property type="project" value="InterPro"/>
</dbReference>
<name>A0A7X0F1P9_9ACTN</name>
<dbReference type="PRINTS" id="PR00344">
    <property type="entry name" value="BCTRLSENSOR"/>
</dbReference>
<dbReference type="Pfam" id="PF02518">
    <property type="entry name" value="HATPase_c"/>
    <property type="match status" value="1"/>
</dbReference>
<evidence type="ECO:0000256" key="1">
    <source>
        <dbReference type="ARBA" id="ARBA00000085"/>
    </source>
</evidence>
<evidence type="ECO:0000256" key="7">
    <source>
        <dbReference type="ARBA" id="ARBA00022777"/>
    </source>
</evidence>
<dbReference type="InterPro" id="IPR005467">
    <property type="entry name" value="His_kinase_dom"/>
</dbReference>